<gene>
    <name evidence="2" type="ORF">JHU38_11555</name>
</gene>
<dbReference type="EMBL" id="JAERMS010000056">
    <property type="protein sequence ID" value="MBO1364391.1"/>
    <property type="molecule type" value="Genomic_DNA"/>
</dbReference>
<sequence>MKTKFSGILLFFLVATASAQTLSNGIQLPEPWPPQYPVPAERHEMPVPYLLHKPRVMPVNNGRQLFVDDFLISQTNLRRVCHTPDFYRGNPVLEPTEKWENTTEGAPYAAPFSDGIWYDEKENIYKMWYLAGAGTMHKESNQTFYTCYAESKDGKKWTKVKLDVVPGTNIVDTCMRDAATVWLDRFEKDPRKRWKFFNIERSSSDKRWQVVLKYSSDGRKWSRGVAQSGDIYDRSTAFYNPFTHRWALSLRYATPVSGRSRAYIENADPETLVSLTHRFRYDIADRNMRFWFAPDDKELRHEKYPEVDPGIYNFDVIPYESIMLGQYAAWAGPENNVCKRDGIQKRNVISLGYSRDGFHFYRPTHEAFMNVNETEGAWNWGNMQSANGTPLIVGDSLYFYASGRRLNKIMWDSYTSTGLVMLRRDGFVSMRAGRKEGFLTTEPLTFDGKYLFVNVDVRRKGGLLAVELLDIDGHVIPGYGRKDCHVLRGMDKTKLRVTWKKHGEVTTLAGKAVRMKFYLARGDLYAFWLSPWESGESRGFTAGGGPGLNAGGVDVKLLVSGKN</sequence>
<dbReference type="Gene3D" id="2.115.10.20">
    <property type="entry name" value="Glycosyl hydrolase domain, family 43"/>
    <property type="match status" value="1"/>
</dbReference>
<dbReference type="InterPro" id="IPR023296">
    <property type="entry name" value="Glyco_hydro_beta-prop_sf"/>
</dbReference>
<feature type="signal peptide" evidence="1">
    <location>
        <begin position="1"/>
        <end position="19"/>
    </location>
</feature>
<name>A0ABS3M856_9BACT</name>
<reference evidence="2 3" key="1">
    <citation type="submission" date="2021-01" db="EMBL/GenBank/DDBJ databases">
        <title>Prevotella A2931 sp. nov.</title>
        <authorList>
            <person name="Buhl M."/>
            <person name="Oberhettinger P."/>
        </authorList>
    </citation>
    <scope>NUCLEOTIDE SEQUENCE [LARGE SCALE GENOMIC DNA]</scope>
    <source>
        <strain evidence="2 3">A2931</strain>
    </source>
</reference>
<evidence type="ECO:0000313" key="2">
    <source>
        <dbReference type="EMBL" id="MBO1364391.1"/>
    </source>
</evidence>
<dbReference type="SUPFAM" id="SSF75005">
    <property type="entry name" value="Arabinanase/levansucrase/invertase"/>
    <property type="match status" value="1"/>
</dbReference>
<organism evidence="2 3">
    <name type="scientific">Prevotella illustrans</name>
    <dbReference type="NCBI Taxonomy" id="2800387"/>
    <lineage>
        <taxon>Bacteria</taxon>
        <taxon>Pseudomonadati</taxon>
        <taxon>Bacteroidota</taxon>
        <taxon>Bacteroidia</taxon>
        <taxon>Bacteroidales</taxon>
        <taxon>Prevotellaceae</taxon>
        <taxon>Prevotella</taxon>
    </lineage>
</organism>
<evidence type="ECO:0000313" key="3">
    <source>
        <dbReference type="Proteomes" id="UP000664265"/>
    </source>
</evidence>
<dbReference type="RefSeq" id="WP_107582821.1">
    <property type="nucleotide sequence ID" value="NZ_JAERMS010000056.1"/>
</dbReference>
<feature type="chain" id="PRO_5045835315" description="Glycosyl hydrolase family 32" evidence="1">
    <location>
        <begin position="20"/>
        <end position="563"/>
    </location>
</feature>
<protein>
    <recommendedName>
        <fullName evidence="4">Glycosyl hydrolase family 32</fullName>
    </recommendedName>
</protein>
<accession>A0ABS3M856</accession>
<comment type="caution">
    <text evidence="2">The sequence shown here is derived from an EMBL/GenBank/DDBJ whole genome shotgun (WGS) entry which is preliminary data.</text>
</comment>
<evidence type="ECO:0008006" key="4">
    <source>
        <dbReference type="Google" id="ProtNLM"/>
    </source>
</evidence>
<evidence type="ECO:0000256" key="1">
    <source>
        <dbReference type="SAM" id="SignalP"/>
    </source>
</evidence>
<keyword evidence="1" id="KW-0732">Signal</keyword>
<proteinExistence type="predicted"/>
<dbReference type="Proteomes" id="UP000664265">
    <property type="component" value="Unassembled WGS sequence"/>
</dbReference>
<keyword evidence="3" id="KW-1185">Reference proteome</keyword>